<sequence length="55" mass="5642">PSRQLVGAGVATPCGARAVHWVELALDQGGKSDDRCLGGATVPSQEKCSFSHGPH</sequence>
<accession>A0A061RVR9</accession>
<protein>
    <submittedName>
        <fullName evidence="1">Uncharacterized protein</fullName>
    </submittedName>
</protein>
<name>A0A061RVR9_9CHLO</name>
<evidence type="ECO:0000313" key="1">
    <source>
        <dbReference type="EMBL" id="JAC74795.1"/>
    </source>
</evidence>
<reference evidence="1" key="1">
    <citation type="submission" date="2014-05" db="EMBL/GenBank/DDBJ databases">
        <title>The transcriptome of the halophilic microalga Tetraselmis sp. GSL018 isolated from the Great Salt Lake, Utah.</title>
        <authorList>
            <person name="Jinkerson R.E."/>
            <person name="D'Adamo S."/>
            <person name="Posewitz M.C."/>
        </authorList>
    </citation>
    <scope>NUCLEOTIDE SEQUENCE</scope>
    <source>
        <strain evidence="1">GSL018</strain>
    </source>
</reference>
<dbReference type="AlphaFoldDB" id="A0A061RVR9"/>
<dbReference type="EMBL" id="GBEZ01010937">
    <property type="protein sequence ID" value="JAC74795.1"/>
    <property type="molecule type" value="Transcribed_RNA"/>
</dbReference>
<proteinExistence type="predicted"/>
<organism evidence="1">
    <name type="scientific">Tetraselmis sp. GSL018</name>
    <dbReference type="NCBI Taxonomy" id="582737"/>
    <lineage>
        <taxon>Eukaryota</taxon>
        <taxon>Viridiplantae</taxon>
        <taxon>Chlorophyta</taxon>
        <taxon>core chlorophytes</taxon>
        <taxon>Chlorodendrophyceae</taxon>
        <taxon>Chlorodendrales</taxon>
        <taxon>Chlorodendraceae</taxon>
        <taxon>Tetraselmis</taxon>
    </lineage>
</organism>
<gene>
    <name evidence="1" type="ORF">TSPGSL018_24980</name>
</gene>
<feature type="non-terminal residue" evidence="1">
    <location>
        <position position="1"/>
    </location>
</feature>